<keyword evidence="5" id="KW-1185">Reference proteome</keyword>
<feature type="domain" description="EAL" evidence="3">
    <location>
        <begin position="301"/>
        <end position="553"/>
    </location>
</feature>
<evidence type="ECO:0000256" key="1">
    <source>
        <dbReference type="PROSITE-ProRule" id="PRU00169"/>
    </source>
</evidence>
<evidence type="ECO:0000313" key="4">
    <source>
        <dbReference type="EMBL" id="MBE9070394.1"/>
    </source>
</evidence>
<evidence type="ECO:0000313" key="5">
    <source>
        <dbReference type="Proteomes" id="UP000615026"/>
    </source>
</evidence>
<dbReference type="SMART" id="SM00052">
    <property type="entry name" value="EAL"/>
    <property type="match status" value="1"/>
</dbReference>
<evidence type="ECO:0000259" key="2">
    <source>
        <dbReference type="PROSITE" id="PS50110"/>
    </source>
</evidence>
<dbReference type="GO" id="GO:0000160">
    <property type="term" value="P:phosphorelay signal transduction system"/>
    <property type="evidence" value="ECO:0007669"/>
    <property type="project" value="InterPro"/>
</dbReference>
<dbReference type="PROSITE" id="PS50110">
    <property type="entry name" value="RESPONSE_REGULATORY"/>
    <property type="match status" value="1"/>
</dbReference>
<protein>
    <submittedName>
        <fullName evidence="4">EAL domain-containing protein</fullName>
    </submittedName>
</protein>
<comment type="caution">
    <text evidence="4">The sequence shown here is derived from an EMBL/GenBank/DDBJ whole genome shotgun (WGS) entry which is preliminary data.</text>
</comment>
<dbReference type="GO" id="GO:0071111">
    <property type="term" value="F:cyclic-guanylate-specific phosphodiesterase activity"/>
    <property type="evidence" value="ECO:0007669"/>
    <property type="project" value="InterPro"/>
</dbReference>
<dbReference type="SMART" id="SM00448">
    <property type="entry name" value="REC"/>
    <property type="match status" value="1"/>
</dbReference>
<dbReference type="Pfam" id="PF00563">
    <property type="entry name" value="EAL"/>
    <property type="match status" value="1"/>
</dbReference>
<keyword evidence="1" id="KW-0597">Phosphoprotein</keyword>
<reference evidence="4" key="1">
    <citation type="submission" date="2020-10" db="EMBL/GenBank/DDBJ databases">
        <authorList>
            <person name="Castelo-Branco R."/>
            <person name="Eusebio N."/>
            <person name="Adriana R."/>
            <person name="Vieira A."/>
            <person name="Brugerolle De Fraissinette N."/>
            <person name="Rezende De Castro R."/>
            <person name="Schneider M.P."/>
            <person name="Vasconcelos V."/>
            <person name="Leao P.N."/>
        </authorList>
    </citation>
    <scope>NUCLEOTIDE SEQUENCE</scope>
    <source>
        <strain evidence="4">LEGE 11479</strain>
    </source>
</reference>
<proteinExistence type="predicted"/>
<dbReference type="InterPro" id="IPR029787">
    <property type="entry name" value="Nucleotide_cyclase"/>
</dbReference>
<dbReference type="CDD" id="cd01948">
    <property type="entry name" value="EAL"/>
    <property type="match status" value="1"/>
</dbReference>
<dbReference type="Gene3D" id="3.20.20.450">
    <property type="entry name" value="EAL domain"/>
    <property type="match status" value="1"/>
</dbReference>
<dbReference type="Proteomes" id="UP000615026">
    <property type="component" value="Unassembled WGS sequence"/>
</dbReference>
<dbReference type="SUPFAM" id="SSF141868">
    <property type="entry name" value="EAL domain-like"/>
    <property type="match status" value="1"/>
</dbReference>
<dbReference type="InterPro" id="IPR000160">
    <property type="entry name" value="GGDEF_dom"/>
</dbReference>
<dbReference type="InterPro" id="IPR043128">
    <property type="entry name" value="Rev_trsase/Diguanyl_cyclase"/>
</dbReference>
<dbReference type="RefSeq" id="WP_193996261.1">
    <property type="nucleotide sequence ID" value="NZ_JADEXP010000424.1"/>
</dbReference>
<dbReference type="InterPro" id="IPR001789">
    <property type="entry name" value="Sig_transdc_resp-reg_receiver"/>
</dbReference>
<dbReference type="EMBL" id="JADEXP010000424">
    <property type="protein sequence ID" value="MBE9070394.1"/>
    <property type="molecule type" value="Genomic_DNA"/>
</dbReference>
<dbReference type="SUPFAM" id="SSF52172">
    <property type="entry name" value="CheY-like"/>
    <property type="match status" value="1"/>
</dbReference>
<organism evidence="4 5">
    <name type="scientific">Leptolyngbya cf. ectocarpi LEGE 11479</name>
    <dbReference type="NCBI Taxonomy" id="1828722"/>
    <lineage>
        <taxon>Bacteria</taxon>
        <taxon>Bacillati</taxon>
        <taxon>Cyanobacteriota</taxon>
        <taxon>Cyanophyceae</taxon>
        <taxon>Leptolyngbyales</taxon>
        <taxon>Leptolyngbyaceae</taxon>
        <taxon>Leptolyngbya group</taxon>
        <taxon>Leptolyngbya</taxon>
    </lineage>
</organism>
<dbReference type="Pfam" id="PF00990">
    <property type="entry name" value="GGDEF"/>
    <property type="match status" value="1"/>
</dbReference>
<dbReference type="Pfam" id="PF00072">
    <property type="entry name" value="Response_reg"/>
    <property type="match status" value="1"/>
</dbReference>
<evidence type="ECO:0000259" key="3">
    <source>
        <dbReference type="PROSITE" id="PS50883"/>
    </source>
</evidence>
<gene>
    <name evidence="4" type="ORF">IQ260_27500</name>
</gene>
<dbReference type="AlphaFoldDB" id="A0A928ZZJ6"/>
<dbReference type="Gene3D" id="3.30.70.270">
    <property type="match status" value="1"/>
</dbReference>
<dbReference type="PANTHER" id="PTHR33121:SF70">
    <property type="entry name" value="SIGNALING PROTEIN YKOW"/>
    <property type="match status" value="1"/>
</dbReference>
<dbReference type="InterPro" id="IPR035919">
    <property type="entry name" value="EAL_sf"/>
</dbReference>
<feature type="modified residue" description="4-aspartylphosphate" evidence="1">
    <location>
        <position position="59"/>
    </location>
</feature>
<dbReference type="InterPro" id="IPR001633">
    <property type="entry name" value="EAL_dom"/>
</dbReference>
<dbReference type="PROSITE" id="PS50883">
    <property type="entry name" value="EAL"/>
    <property type="match status" value="1"/>
</dbReference>
<dbReference type="Gene3D" id="3.40.50.2300">
    <property type="match status" value="1"/>
</dbReference>
<feature type="domain" description="Response regulatory" evidence="2">
    <location>
        <begin position="10"/>
        <end position="130"/>
    </location>
</feature>
<dbReference type="InterPro" id="IPR050706">
    <property type="entry name" value="Cyclic-di-GMP_PDE-like"/>
</dbReference>
<name>A0A928ZZJ6_LEPEC</name>
<dbReference type="SUPFAM" id="SSF55073">
    <property type="entry name" value="Nucleotide cyclase"/>
    <property type="match status" value="1"/>
</dbReference>
<sequence length="573" mass="63776">MSETSGEMTTILVIDDDDDLASVFCDVLVTHGFSTLKATTGQAGIQLAQLHHPQLIICDVGLSDISGYGVLESVRSHLPTTATPTAIPIVILTGHDVSDTFRRSMEQGADDYLTKPINLDTFLRAVETQLTKRKQLAQCFASNLSDDASLSSVFASNLDVLREQFKTLKQAPWSSVWIIQLHNSRRLQARYGHVLGQLVLQALGQQLRQWREHWHHYDLYIDTLGYLGTDRFAVFLRASHKPSNTVYETVIANLKTALQQPIVVNNHRLVPDIRIESISESELATLETLEAVLSVSAPAVQTSLAERLRQAIQQNELQLYFQPQIDLNSGQIIGAEALVRWVVPGEAPLLPGQFIPVAEENGLMLPLGEWILEAALQQLSYWQKKQLSGISIAVNLSGYQLRSPQFVDRLMAMVNNTQVSPVMIDLELPESLIMKDLSQAKQLLTELQNQGFSTAIDDFGSGCLSHLQYLPVNILKLDKCFVRDLHQNRSNQVIVRAIMEMARGLNISTIANGVETARELSVLKQIKCQSMQGYLFSPALTAQDFEMLLLESSKRYPKPHVEPLRATALHGAV</sequence>
<accession>A0A928ZZJ6</accession>
<dbReference type="InterPro" id="IPR011006">
    <property type="entry name" value="CheY-like_superfamily"/>
</dbReference>
<dbReference type="PANTHER" id="PTHR33121">
    <property type="entry name" value="CYCLIC DI-GMP PHOSPHODIESTERASE PDEF"/>
    <property type="match status" value="1"/>
</dbReference>